<accession>D0N1L6</accession>
<dbReference type="PANTHER" id="PTHR12474:SF0">
    <property type="entry name" value="SESTRIN HOMOLOG"/>
    <property type="match status" value="1"/>
</dbReference>
<sequence length="539" mass="61000">MEPLSFAEAARRVGVKRDVFFRRVLVSDADVQQQMAARISDELQELLDGGDATLVTDFFPTALRLTLDAPFPAIRDVLAQVVDVVEQKFPETQELRALQTRVSHFFPNGDAPEDADAEPVPRTFLRTGRVTHLTQILAWHRTYLALFDRSLAATMTRDGTLPLQWRSYIAVMGASEIRCHYLADLQQYNFVLFRLHELSSLLAHRPWLLTADHVAELLRSDQADSWSVSELVHAIIVLCQAHSMASIALGVGCAEEVDLAVFGQFGYALDAEAASAEGVDNQEAIDASSCSSVDLSTIDRDDEMLLKQLKKNSGLDSDTADEEEEAADGQLGEEGDEEEEDYAADGFEIAVDEADYGINATVGRRKDTLWRFCGGSAIRYTDFDVRSEEYEVLHTEDFSWDEHCFSLVKRYFPGEAGQILEDLFNLTSKLTYDYFGAQKEEFVDTGPYRDAVWYYVHRIFGICHDDYDYRQVNTYLNRPTKIFLKKVACTPWKVREEDFAHFDRTLSPSEKCHVILLVAEARKQAGLMYGLRAVMNHMR</sequence>
<dbReference type="GO" id="GO:0016239">
    <property type="term" value="P:positive regulation of macroautophagy"/>
    <property type="evidence" value="ECO:0007669"/>
    <property type="project" value="TreeGrafter"/>
</dbReference>
<evidence type="ECO:0000256" key="3">
    <source>
        <dbReference type="ARBA" id="ARBA00022490"/>
    </source>
</evidence>
<dbReference type="HOGENOM" id="CLU_020429_2_1_1"/>
<keyword evidence="3" id="KW-0963">Cytoplasm</keyword>
<dbReference type="GO" id="GO:1990253">
    <property type="term" value="P:cellular response to leucine starvation"/>
    <property type="evidence" value="ECO:0007669"/>
    <property type="project" value="TreeGrafter"/>
</dbReference>
<gene>
    <name evidence="5" type="ORF">PITG_04599</name>
</gene>
<comment type="similarity">
    <text evidence="2">Belongs to the sestrin family.</text>
</comment>
<evidence type="ECO:0000313" key="5">
    <source>
        <dbReference type="EMBL" id="EEY68195.1"/>
    </source>
</evidence>
<dbReference type="GO" id="GO:0005634">
    <property type="term" value="C:nucleus"/>
    <property type="evidence" value="ECO:0007669"/>
    <property type="project" value="InterPro"/>
</dbReference>
<evidence type="ECO:0000256" key="1">
    <source>
        <dbReference type="ARBA" id="ARBA00004496"/>
    </source>
</evidence>
<dbReference type="EMBL" id="DS028123">
    <property type="protein sequence ID" value="EEY68195.1"/>
    <property type="molecule type" value="Genomic_DNA"/>
</dbReference>
<reference evidence="6" key="1">
    <citation type="journal article" date="2009" name="Nature">
        <title>Genome sequence and analysis of the Irish potato famine pathogen Phytophthora infestans.</title>
        <authorList>
            <consortium name="The Broad Institute Genome Sequencing Platform"/>
            <person name="Haas B.J."/>
            <person name="Kamoun S."/>
            <person name="Zody M.C."/>
            <person name="Jiang R.H."/>
            <person name="Handsaker R.E."/>
            <person name="Cano L.M."/>
            <person name="Grabherr M."/>
            <person name="Kodira C.D."/>
            <person name="Raffaele S."/>
            <person name="Torto-Alalibo T."/>
            <person name="Bozkurt T.O."/>
            <person name="Ah-Fong A.M."/>
            <person name="Alvarado L."/>
            <person name="Anderson V.L."/>
            <person name="Armstrong M.R."/>
            <person name="Avrova A."/>
            <person name="Baxter L."/>
            <person name="Beynon J."/>
            <person name="Boevink P.C."/>
            <person name="Bollmann S.R."/>
            <person name="Bos J.I."/>
            <person name="Bulone V."/>
            <person name="Cai G."/>
            <person name="Cakir C."/>
            <person name="Carrington J.C."/>
            <person name="Chawner M."/>
            <person name="Conti L."/>
            <person name="Costanzo S."/>
            <person name="Ewan R."/>
            <person name="Fahlgren N."/>
            <person name="Fischbach M.A."/>
            <person name="Fugelstad J."/>
            <person name="Gilroy E.M."/>
            <person name="Gnerre S."/>
            <person name="Green P.J."/>
            <person name="Grenville-Briggs L.J."/>
            <person name="Griffith J."/>
            <person name="Grunwald N.J."/>
            <person name="Horn K."/>
            <person name="Horner N.R."/>
            <person name="Hu C.H."/>
            <person name="Huitema E."/>
            <person name="Jeong D.H."/>
            <person name="Jones A.M."/>
            <person name="Jones J.D."/>
            <person name="Jones R.W."/>
            <person name="Karlsson E.K."/>
            <person name="Kunjeti S.G."/>
            <person name="Lamour K."/>
            <person name="Liu Z."/>
            <person name="Ma L."/>
            <person name="Maclean D."/>
            <person name="Chibucos M.C."/>
            <person name="McDonald H."/>
            <person name="McWalters J."/>
            <person name="Meijer H.J."/>
            <person name="Morgan W."/>
            <person name="Morris P.F."/>
            <person name="Munro C.A."/>
            <person name="O'Neill K."/>
            <person name="Ospina-Giraldo M."/>
            <person name="Pinzon A."/>
            <person name="Pritchard L."/>
            <person name="Ramsahoye B."/>
            <person name="Ren Q."/>
            <person name="Restrepo S."/>
            <person name="Roy S."/>
            <person name="Sadanandom A."/>
            <person name="Savidor A."/>
            <person name="Schornack S."/>
            <person name="Schwartz D.C."/>
            <person name="Schumann U.D."/>
            <person name="Schwessinger B."/>
            <person name="Seyer L."/>
            <person name="Sharpe T."/>
            <person name="Silvar C."/>
            <person name="Song J."/>
            <person name="Studholme D.J."/>
            <person name="Sykes S."/>
            <person name="Thines M."/>
            <person name="van de Vondervoort P.J."/>
            <person name="Phuntumart V."/>
            <person name="Wawra S."/>
            <person name="Weide R."/>
            <person name="Win J."/>
            <person name="Young C."/>
            <person name="Zhou S."/>
            <person name="Fry W."/>
            <person name="Meyers B.C."/>
            <person name="van West P."/>
            <person name="Ristaino J."/>
            <person name="Govers F."/>
            <person name="Birch P.R."/>
            <person name="Whisson S.C."/>
            <person name="Judelson H.S."/>
            <person name="Nusbaum C."/>
        </authorList>
    </citation>
    <scope>NUCLEOTIDE SEQUENCE [LARGE SCALE GENOMIC DNA]</scope>
    <source>
        <strain evidence="6">T30-4</strain>
    </source>
</reference>
<dbReference type="Pfam" id="PF04636">
    <property type="entry name" value="PA26"/>
    <property type="match status" value="1"/>
</dbReference>
<dbReference type="GO" id="GO:0005737">
    <property type="term" value="C:cytoplasm"/>
    <property type="evidence" value="ECO:0007669"/>
    <property type="project" value="UniProtKB-SubCell"/>
</dbReference>
<dbReference type="GO" id="GO:1904262">
    <property type="term" value="P:negative regulation of TORC1 signaling"/>
    <property type="evidence" value="ECO:0007669"/>
    <property type="project" value="TreeGrafter"/>
</dbReference>
<dbReference type="KEGG" id="pif:PITG_04599"/>
<dbReference type="RefSeq" id="XP_002905354.1">
    <property type="nucleotide sequence ID" value="XM_002905308.1"/>
</dbReference>
<dbReference type="InterPro" id="IPR029032">
    <property type="entry name" value="AhpD-like"/>
</dbReference>
<dbReference type="GO" id="GO:0016684">
    <property type="term" value="F:oxidoreductase activity, acting on peroxide as acceptor"/>
    <property type="evidence" value="ECO:0007669"/>
    <property type="project" value="TreeGrafter"/>
</dbReference>
<dbReference type="Proteomes" id="UP000006643">
    <property type="component" value="Unassembled WGS sequence"/>
</dbReference>
<evidence type="ECO:0000256" key="4">
    <source>
        <dbReference type="SAM" id="MobiDB-lite"/>
    </source>
</evidence>
<dbReference type="STRING" id="403677.D0N1L6"/>
<dbReference type="GO" id="GO:1901031">
    <property type="term" value="P:regulation of response to reactive oxygen species"/>
    <property type="evidence" value="ECO:0007669"/>
    <property type="project" value="InterPro"/>
</dbReference>
<dbReference type="SUPFAM" id="SSF69118">
    <property type="entry name" value="AhpD-like"/>
    <property type="match status" value="1"/>
</dbReference>
<protein>
    <submittedName>
        <fullName evidence="5">Sestrin-like protein</fullName>
    </submittedName>
</protein>
<dbReference type="InParanoid" id="D0N1L6"/>
<proteinExistence type="inferred from homology"/>
<feature type="region of interest" description="Disordered" evidence="4">
    <location>
        <begin position="311"/>
        <end position="341"/>
    </location>
</feature>
<dbReference type="eggNOG" id="KOG3746">
    <property type="taxonomic scope" value="Eukaryota"/>
</dbReference>
<comment type="subcellular location">
    <subcellularLocation>
        <location evidence="1">Cytoplasm</location>
    </subcellularLocation>
</comment>
<dbReference type="InterPro" id="IPR006730">
    <property type="entry name" value="Sestrin"/>
</dbReference>
<dbReference type="AlphaFoldDB" id="D0N1L6"/>
<feature type="compositionally biased region" description="Acidic residues" evidence="4">
    <location>
        <begin position="318"/>
        <end position="341"/>
    </location>
</feature>
<dbReference type="GO" id="GO:0071233">
    <property type="term" value="P:cellular response to L-leucine"/>
    <property type="evidence" value="ECO:0007669"/>
    <property type="project" value="TreeGrafter"/>
</dbReference>
<dbReference type="PANTHER" id="PTHR12474">
    <property type="entry name" value="P53 REGULATED PA26 NUCLEAR PROTEIN SESTRIN"/>
    <property type="match status" value="1"/>
</dbReference>
<dbReference type="GeneID" id="9475737"/>
<dbReference type="OrthoDB" id="337464at2759"/>
<organism evidence="5 6">
    <name type="scientific">Phytophthora infestans (strain T30-4)</name>
    <name type="common">Potato late blight agent</name>
    <dbReference type="NCBI Taxonomy" id="403677"/>
    <lineage>
        <taxon>Eukaryota</taxon>
        <taxon>Sar</taxon>
        <taxon>Stramenopiles</taxon>
        <taxon>Oomycota</taxon>
        <taxon>Peronosporomycetes</taxon>
        <taxon>Peronosporales</taxon>
        <taxon>Peronosporaceae</taxon>
        <taxon>Phytophthora</taxon>
    </lineage>
</organism>
<evidence type="ECO:0000313" key="6">
    <source>
        <dbReference type="Proteomes" id="UP000006643"/>
    </source>
</evidence>
<keyword evidence="6" id="KW-1185">Reference proteome</keyword>
<dbReference type="GO" id="GO:0070728">
    <property type="term" value="F:L-leucine binding"/>
    <property type="evidence" value="ECO:0007669"/>
    <property type="project" value="TreeGrafter"/>
</dbReference>
<dbReference type="OMA" id="HAIIVLC"/>
<evidence type="ECO:0000256" key="2">
    <source>
        <dbReference type="ARBA" id="ARBA00008350"/>
    </source>
</evidence>
<name>D0N1L6_PHYIT</name>
<dbReference type="VEuPathDB" id="FungiDB:PITG_04599"/>